<dbReference type="InterPro" id="IPR049945">
    <property type="entry name" value="AAA_22"/>
</dbReference>
<dbReference type="SMART" id="SM00382">
    <property type="entry name" value="AAA"/>
    <property type="match status" value="1"/>
</dbReference>
<dbReference type="SUPFAM" id="SSF52540">
    <property type="entry name" value="P-loop containing nucleoside triphosphate hydrolases"/>
    <property type="match status" value="1"/>
</dbReference>
<dbReference type="InterPro" id="IPR003593">
    <property type="entry name" value="AAA+_ATPase"/>
</dbReference>
<dbReference type="Gene3D" id="3.40.50.300">
    <property type="entry name" value="P-loop containing nucleotide triphosphate hydrolases"/>
    <property type="match status" value="1"/>
</dbReference>
<dbReference type="Proteomes" id="UP001594351">
    <property type="component" value="Unassembled WGS sequence"/>
</dbReference>
<keyword evidence="3" id="KW-1185">Reference proteome</keyword>
<dbReference type="InterPro" id="IPR052026">
    <property type="entry name" value="ExeA_AAA_ATPase_DNA-bind"/>
</dbReference>
<proteinExistence type="predicted"/>
<protein>
    <submittedName>
        <fullName evidence="2">ExeA family protein</fullName>
    </submittedName>
</protein>
<feature type="domain" description="AAA+ ATPase" evidence="1">
    <location>
        <begin position="45"/>
        <end position="198"/>
    </location>
</feature>
<reference evidence="2 3" key="1">
    <citation type="submission" date="2024-09" db="EMBL/GenBank/DDBJ databases">
        <title>Laminarin stimulates single cell rates of sulfate reduction while oxygen inhibits transcriptomic activity in coastal marine sediment.</title>
        <authorList>
            <person name="Lindsay M."/>
            <person name="Orcutt B."/>
            <person name="Emerson D."/>
            <person name="Stepanauskas R."/>
            <person name="D'Angelo T."/>
        </authorList>
    </citation>
    <scope>NUCLEOTIDE SEQUENCE [LARGE SCALE GENOMIC DNA]</scope>
    <source>
        <strain evidence="2">SAG AM-311-K15</strain>
    </source>
</reference>
<gene>
    <name evidence="2" type="ORF">ACFL27_16695</name>
</gene>
<dbReference type="EMBL" id="JBHPBY010000230">
    <property type="protein sequence ID" value="MFC1851831.1"/>
    <property type="molecule type" value="Genomic_DNA"/>
</dbReference>
<evidence type="ECO:0000313" key="3">
    <source>
        <dbReference type="Proteomes" id="UP001594351"/>
    </source>
</evidence>
<dbReference type="Pfam" id="PF13401">
    <property type="entry name" value="AAA_22"/>
    <property type="match status" value="1"/>
</dbReference>
<accession>A0ABV6Z057</accession>
<comment type="caution">
    <text evidence="2">The sequence shown here is derived from an EMBL/GenBank/DDBJ whole genome shotgun (WGS) entry which is preliminary data.</text>
</comment>
<evidence type="ECO:0000313" key="2">
    <source>
        <dbReference type="EMBL" id="MFC1851831.1"/>
    </source>
</evidence>
<evidence type="ECO:0000259" key="1">
    <source>
        <dbReference type="SMART" id="SM00382"/>
    </source>
</evidence>
<organism evidence="2 3">
    <name type="scientific">candidate division CSSED10-310 bacterium</name>
    <dbReference type="NCBI Taxonomy" id="2855610"/>
    <lineage>
        <taxon>Bacteria</taxon>
        <taxon>Bacteria division CSSED10-310</taxon>
    </lineage>
</organism>
<name>A0ABV6Z057_UNCC1</name>
<dbReference type="InterPro" id="IPR027417">
    <property type="entry name" value="P-loop_NTPase"/>
</dbReference>
<dbReference type="PANTHER" id="PTHR35894:SF1">
    <property type="entry name" value="PHOSPHORIBULOKINASE _ URIDINE KINASE FAMILY"/>
    <property type="match status" value="1"/>
</dbReference>
<sequence>MADTSLQSLYGLTFHPFQPDIPAHALWEPSNVGHFIARVEKLVGYGGFALLSGETGLGKSKIIQMIAERFRHRDGFIVGIMERPQSTITDFYRELGDVFDLNLAPANRYGSFRSLRLKWKSHLDQRLLRPLLLIDEAQEMPVTCLTELRLLSSEQFDSHNLLTVVLSGDARLPDLFREPALVPLGSRIRVRLVLRSYHRNELLAFLNHQLSVAGSPTLMTDDLKNVLVDHAGGNIRVLTNMATDLLEEGVSRNVSQLDEKLYIDRFTPHRSPGTRTSSKSKRP</sequence>
<dbReference type="PANTHER" id="PTHR35894">
    <property type="entry name" value="GENERAL SECRETION PATHWAY PROTEIN A-RELATED"/>
    <property type="match status" value="1"/>
</dbReference>